<dbReference type="EMBL" id="MELI01000104">
    <property type="protein sequence ID" value="OFW32111.1"/>
    <property type="molecule type" value="Genomic_DNA"/>
</dbReference>
<feature type="compositionally biased region" description="Acidic residues" evidence="7">
    <location>
        <begin position="551"/>
        <end position="564"/>
    </location>
</feature>
<organism evidence="11 12">
    <name type="scientific">Candidatus Aquicultor primus</name>
    <dbReference type="NCBI Taxonomy" id="1797195"/>
    <lineage>
        <taxon>Bacteria</taxon>
        <taxon>Bacillati</taxon>
        <taxon>Actinomycetota</taxon>
        <taxon>Candidatus Aquicultoria</taxon>
        <taxon>Candidatus Aquicultorales</taxon>
        <taxon>Candidatus Aquicultoraceae</taxon>
        <taxon>Candidatus Aquicultor</taxon>
    </lineage>
</organism>
<dbReference type="Pfam" id="PF00672">
    <property type="entry name" value="HAMP"/>
    <property type="match status" value="1"/>
</dbReference>
<reference evidence="11 12" key="1">
    <citation type="journal article" date="2016" name="Nat. Commun.">
        <title>Thousands of microbial genomes shed light on interconnected biogeochemical processes in an aquifer system.</title>
        <authorList>
            <person name="Anantharaman K."/>
            <person name="Brown C.T."/>
            <person name="Hug L.A."/>
            <person name="Sharon I."/>
            <person name="Castelle C.J."/>
            <person name="Probst A.J."/>
            <person name="Thomas B.C."/>
            <person name="Singh A."/>
            <person name="Wilkins M.J."/>
            <person name="Karaoz U."/>
            <person name="Brodie E.L."/>
            <person name="Williams K.H."/>
            <person name="Hubbard S.S."/>
            <person name="Banfield J.F."/>
        </authorList>
    </citation>
    <scope>NUCLEOTIDE SEQUENCE [LARGE SCALE GENOMIC DNA]</scope>
</reference>
<keyword evidence="3 8" id="KW-1133">Transmembrane helix</keyword>
<dbReference type="FunFam" id="1.10.287.950:FF:000001">
    <property type="entry name" value="Methyl-accepting chemotaxis sensory transducer"/>
    <property type="match status" value="1"/>
</dbReference>
<evidence type="ECO:0008006" key="13">
    <source>
        <dbReference type="Google" id="ProtNLM"/>
    </source>
</evidence>
<dbReference type="SMART" id="SM00304">
    <property type="entry name" value="HAMP"/>
    <property type="match status" value="1"/>
</dbReference>
<dbReference type="Proteomes" id="UP000178086">
    <property type="component" value="Unassembled WGS sequence"/>
</dbReference>
<dbReference type="SMART" id="SM00283">
    <property type="entry name" value="MA"/>
    <property type="match status" value="1"/>
</dbReference>
<dbReference type="InterPro" id="IPR004090">
    <property type="entry name" value="Chemotax_Me-accpt_rcpt"/>
</dbReference>
<evidence type="ECO:0000256" key="4">
    <source>
        <dbReference type="ARBA" id="ARBA00029447"/>
    </source>
</evidence>
<evidence type="ECO:0000313" key="12">
    <source>
        <dbReference type="Proteomes" id="UP000178086"/>
    </source>
</evidence>
<evidence type="ECO:0000256" key="6">
    <source>
        <dbReference type="SAM" id="Coils"/>
    </source>
</evidence>
<dbReference type="GO" id="GO:0006935">
    <property type="term" value="P:chemotaxis"/>
    <property type="evidence" value="ECO:0007669"/>
    <property type="project" value="InterPro"/>
</dbReference>
<evidence type="ECO:0000256" key="8">
    <source>
        <dbReference type="SAM" id="Phobius"/>
    </source>
</evidence>
<dbReference type="CDD" id="cd11386">
    <property type="entry name" value="MCP_signal"/>
    <property type="match status" value="1"/>
</dbReference>
<dbReference type="Pfam" id="PF13682">
    <property type="entry name" value="CZB"/>
    <property type="match status" value="1"/>
</dbReference>
<evidence type="ECO:0000256" key="5">
    <source>
        <dbReference type="PROSITE-ProRule" id="PRU00284"/>
    </source>
</evidence>
<feature type="transmembrane region" description="Helical" evidence="8">
    <location>
        <begin position="12"/>
        <end position="30"/>
    </location>
</feature>
<proteinExistence type="inferred from homology"/>
<keyword evidence="5" id="KW-0807">Transducer</keyword>
<evidence type="ECO:0000313" key="11">
    <source>
        <dbReference type="EMBL" id="OFW32111.1"/>
    </source>
</evidence>
<dbReference type="PANTHER" id="PTHR43531">
    <property type="entry name" value="PROTEIN ICFG"/>
    <property type="match status" value="1"/>
</dbReference>
<dbReference type="InterPro" id="IPR051310">
    <property type="entry name" value="MCP_chemotaxis"/>
</dbReference>
<evidence type="ECO:0000256" key="3">
    <source>
        <dbReference type="ARBA" id="ARBA00022989"/>
    </source>
</evidence>
<evidence type="ECO:0000259" key="10">
    <source>
        <dbReference type="PROSITE" id="PS50885"/>
    </source>
</evidence>
<dbReference type="GO" id="GO:0005886">
    <property type="term" value="C:plasma membrane"/>
    <property type="evidence" value="ECO:0007669"/>
    <property type="project" value="TreeGrafter"/>
</dbReference>
<accession>A0A1F2UGG8</accession>
<comment type="caution">
    <text evidence="11">The sequence shown here is derived from an EMBL/GenBank/DDBJ whole genome shotgun (WGS) entry which is preliminary data.</text>
</comment>
<comment type="similarity">
    <text evidence="4">Belongs to the methyl-accepting chemotaxis (MCP) protein family.</text>
</comment>
<keyword evidence="6" id="KW-0175">Coiled coil</keyword>
<dbReference type="GO" id="GO:0007165">
    <property type="term" value="P:signal transduction"/>
    <property type="evidence" value="ECO:0007669"/>
    <property type="project" value="UniProtKB-KW"/>
</dbReference>
<dbReference type="AlphaFoldDB" id="A0A1F2UGG8"/>
<evidence type="ECO:0000256" key="7">
    <source>
        <dbReference type="SAM" id="MobiDB-lite"/>
    </source>
</evidence>
<evidence type="ECO:0000259" key="9">
    <source>
        <dbReference type="PROSITE" id="PS50111"/>
    </source>
</evidence>
<dbReference type="InterPro" id="IPR003660">
    <property type="entry name" value="HAMP_dom"/>
</dbReference>
<dbReference type="PRINTS" id="PR00260">
    <property type="entry name" value="CHEMTRNSDUCR"/>
</dbReference>
<sequence length="564" mass="61545">MLKMNIRNKLYLAFGAMIALLVITSVIINVTSSRLSEANKAVIEQGDFESQMKTFQKQHADWINALSDHIFVGAEFSKTLNPRECGFGKWYYSYMESEEFKNEEPEKARLMKSLEEPHRHLHEGGASVIEEMNAGHKANAMKFYQENTIPVITKLDGIYSELVDNARDVIEKRKVDAATSESAQRTLVLLTTLFGILLGVAIAFFLSRNIVAAVQQMVTAIKNIARGDLSKKVELNRSDELGEMAHELNNMISDLSKLVGDVVVSSESVANAADQISAGNQELSQRTQEQASALEETAATIEEMASTIKQNAENARNANMLAKDASDLAQNGGQVVEETVASMGEVSDASKKIADIIDVVNEIAFQTNLLALNAAVEAARAGEQGKGFAVVAGEVRNLAQRSAEAAKEIQELIKDSVGKVDKGNKLVEESGKTLKSIIDSIHKVAETVSEISSASQEQATGIDQVNKAVTMMDDVVQQNAALVEESAAASQSLALEAEELQKSMAFFIVTNDASLKREERTSGERKPRLTLINKAQQREPAKVRAKAAGAEDLDIETEEEFEEF</sequence>
<dbReference type="PANTHER" id="PTHR43531:SF14">
    <property type="entry name" value="METHYL-ACCEPTING CHEMOTAXIS PROTEIN I-RELATED"/>
    <property type="match status" value="1"/>
</dbReference>
<dbReference type="SUPFAM" id="SSF58104">
    <property type="entry name" value="Methyl-accepting chemotaxis protein (MCP) signaling domain"/>
    <property type="match status" value="1"/>
</dbReference>
<dbReference type="Pfam" id="PF00015">
    <property type="entry name" value="MCPsignal"/>
    <property type="match status" value="1"/>
</dbReference>
<dbReference type="Gene3D" id="1.10.287.950">
    <property type="entry name" value="Methyl-accepting chemotaxis protein"/>
    <property type="match status" value="1"/>
</dbReference>
<dbReference type="Gene3D" id="1.20.120.30">
    <property type="entry name" value="Aspartate receptor, ligand-binding domain"/>
    <property type="match status" value="1"/>
</dbReference>
<dbReference type="PROSITE" id="PS50111">
    <property type="entry name" value="CHEMOTAXIS_TRANSDUC_2"/>
    <property type="match status" value="1"/>
</dbReference>
<keyword evidence="2 8" id="KW-0812">Transmembrane</keyword>
<feature type="coiled-coil region" evidence="6">
    <location>
        <begin position="284"/>
        <end position="318"/>
    </location>
</feature>
<feature type="domain" description="HAMP" evidence="10">
    <location>
        <begin position="208"/>
        <end position="260"/>
    </location>
</feature>
<dbReference type="GO" id="GO:0004888">
    <property type="term" value="F:transmembrane signaling receptor activity"/>
    <property type="evidence" value="ECO:0007669"/>
    <property type="project" value="InterPro"/>
</dbReference>
<feature type="compositionally biased region" description="Basic and acidic residues" evidence="7">
    <location>
        <begin position="518"/>
        <end position="527"/>
    </location>
</feature>
<feature type="transmembrane region" description="Helical" evidence="8">
    <location>
        <begin position="187"/>
        <end position="206"/>
    </location>
</feature>
<keyword evidence="8" id="KW-0472">Membrane</keyword>
<gene>
    <name evidence="11" type="ORF">A2074_04435</name>
</gene>
<dbReference type="InterPro" id="IPR004089">
    <property type="entry name" value="MCPsignal_dom"/>
</dbReference>
<dbReference type="CDD" id="cd06225">
    <property type="entry name" value="HAMP"/>
    <property type="match status" value="1"/>
</dbReference>
<feature type="region of interest" description="Disordered" evidence="7">
    <location>
        <begin position="518"/>
        <end position="564"/>
    </location>
</feature>
<dbReference type="InterPro" id="IPR025991">
    <property type="entry name" value="Chemoreceptor_zinc-bind_dom"/>
</dbReference>
<protein>
    <recommendedName>
        <fullName evidence="13">HAMP domain-containing protein</fullName>
    </recommendedName>
</protein>
<evidence type="ECO:0000256" key="2">
    <source>
        <dbReference type="ARBA" id="ARBA00022692"/>
    </source>
</evidence>
<keyword evidence="1" id="KW-0488">Methylation</keyword>
<evidence type="ECO:0000256" key="1">
    <source>
        <dbReference type="ARBA" id="ARBA00022481"/>
    </source>
</evidence>
<feature type="domain" description="Methyl-accepting transducer" evidence="9">
    <location>
        <begin position="265"/>
        <end position="494"/>
    </location>
</feature>
<dbReference type="PROSITE" id="PS50885">
    <property type="entry name" value="HAMP"/>
    <property type="match status" value="1"/>
</dbReference>
<name>A0A1F2UGG8_9ACTN</name>